<dbReference type="EMBL" id="AAZDVE040000007">
    <property type="protein sequence ID" value="EMP9432364.1"/>
    <property type="molecule type" value="Genomic_DNA"/>
</dbReference>
<dbReference type="Gene3D" id="3.40.50.2000">
    <property type="entry name" value="Glycogen Phosphorylase B"/>
    <property type="match status" value="2"/>
</dbReference>
<name>A0AAI9HZ29_PROST</name>
<accession>A0AAI9HZ29</accession>
<protein>
    <submittedName>
        <fullName evidence="1">Glycosyltransferase family 9 protein</fullName>
    </submittedName>
</protein>
<evidence type="ECO:0000313" key="1">
    <source>
        <dbReference type="EMBL" id="EMP9432364.1"/>
    </source>
</evidence>
<dbReference type="GO" id="GO:0005829">
    <property type="term" value="C:cytosol"/>
    <property type="evidence" value="ECO:0007669"/>
    <property type="project" value="TreeGrafter"/>
</dbReference>
<dbReference type="InterPro" id="IPR051199">
    <property type="entry name" value="LPS_LOS_Heptosyltrfase"/>
</dbReference>
<sequence length="367" mass="42039">MGFWGYIKKLNRQRNIKTKKIKTHLKLKHMQLFYRKTPKSLPTYNNVCLFMHGQAIGDGIITSGLISELRKAGKKVFIVAPERVRFLFVDIIGVDGFFHYNKKNANQIAKELKKCNIDLVIDTFDFDHTIMYRLKTLFNLKPKYAIGFDQPEKTIFDVSLQSKDDTHLSERMKDILDFLGIKNSSYHYSLSFTNAIFDPAHKYANSIKENKKLIIFNPFGSQKIRSFSIEQVNRILSYLNTLKGFKTIVFDMGENISCNDFDNVILNPFNDAGKSFALASNADVIITVDTAMVHLASALGINQYCIYNNRIHNMKQDNNILFGPNDINARQLTTSEYVNTEEGDNMYNFDVSILITAMDDDLKAGLL</sequence>
<organism evidence="1">
    <name type="scientific">Providencia stuartii</name>
    <dbReference type="NCBI Taxonomy" id="588"/>
    <lineage>
        <taxon>Bacteria</taxon>
        <taxon>Pseudomonadati</taxon>
        <taxon>Pseudomonadota</taxon>
        <taxon>Gammaproteobacteria</taxon>
        <taxon>Enterobacterales</taxon>
        <taxon>Morganellaceae</taxon>
        <taxon>Providencia</taxon>
    </lineage>
</organism>
<gene>
    <name evidence="1" type="ORF">JRA39_001387</name>
</gene>
<dbReference type="PANTHER" id="PTHR30160">
    <property type="entry name" value="TETRAACYLDISACCHARIDE 4'-KINASE-RELATED"/>
    <property type="match status" value="1"/>
</dbReference>
<dbReference type="GO" id="GO:0009244">
    <property type="term" value="P:lipopolysaccharide core region biosynthetic process"/>
    <property type="evidence" value="ECO:0007669"/>
    <property type="project" value="TreeGrafter"/>
</dbReference>
<comment type="caution">
    <text evidence="1">The sequence shown here is derived from an EMBL/GenBank/DDBJ whole genome shotgun (WGS) entry which is preliminary data.</text>
</comment>
<dbReference type="AlphaFoldDB" id="A0AAI9HZ29"/>
<reference evidence="1" key="1">
    <citation type="submission" date="2024-02" db="EMBL/GenBank/DDBJ databases">
        <authorList>
            <consortium name="Clinical and Environmental Microbiology Branch: Whole genome sequencing antimicrobial resistance pathogens in the healthcare setting"/>
        </authorList>
    </citation>
    <scope>NUCLEOTIDE SEQUENCE</scope>
    <source>
        <strain evidence="1">2020GO-00142</strain>
    </source>
</reference>
<dbReference type="SUPFAM" id="SSF53756">
    <property type="entry name" value="UDP-Glycosyltransferase/glycogen phosphorylase"/>
    <property type="match status" value="1"/>
</dbReference>
<dbReference type="GO" id="GO:0008713">
    <property type="term" value="F:ADP-heptose-lipopolysaccharide heptosyltransferase activity"/>
    <property type="evidence" value="ECO:0007669"/>
    <property type="project" value="TreeGrafter"/>
</dbReference>
<proteinExistence type="predicted"/>